<dbReference type="PANTHER" id="PTHR34322:SF2">
    <property type="entry name" value="TRANSPOSASE IS200-LIKE DOMAIN-CONTAINING PROTEIN"/>
    <property type="match status" value="1"/>
</dbReference>
<evidence type="ECO:0000259" key="1">
    <source>
        <dbReference type="SMART" id="SM01321"/>
    </source>
</evidence>
<name>A0ABV1AP66_9FIRM</name>
<dbReference type="InterPro" id="IPR036515">
    <property type="entry name" value="Transposase_17_sf"/>
</dbReference>
<accession>A0ABV1AP66</accession>
<dbReference type="Pfam" id="PF01797">
    <property type="entry name" value="Y1_Tnp"/>
    <property type="match status" value="1"/>
</dbReference>
<evidence type="ECO:0000313" key="2">
    <source>
        <dbReference type="EMBL" id="MEQ2359597.1"/>
    </source>
</evidence>
<dbReference type="SUPFAM" id="SSF143422">
    <property type="entry name" value="Transposase IS200-like"/>
    <property type="match status" value="1"/>
</dbReference>
<organism evidence="2 3">
    <name type="scientific">Blautia intestinihominis</name>
    <dbReference type="NCBI Taxonomy" id="3133152"/>
    <lineage>
        <taxon>Bacteria</taxon>
        <taxon>Bacillati</taxon>
        <taxon>Bacillota</taxon>
        <taxon>Clostridia</taxon>
        <taxon>Lachnospirales</taxon>
        <taxon>Lachnospiraceae</taxon>
        <taxon>Blautia</taxon>
    </lineage>
</organism>
<dbReference type="RefSeq" id="WP_227222692.1">
    <property type="nucleotide sequence ID" value="NZ_JBBMEI010000060.1"/>
</dbReference>
<proteinExistence type="predicted"/>
<dbReference type="Proteomes" id="UP001446032">
    <property type="component" value="Unassembled WGS sequence"/>
</dbReference>
<comment type="caution">
    <text evidence="2">The sequence shown here is derived from an EMBL/GenBank/DDBJ whole genome shotgun (WGS) entry which is preliminary data.</text>
</comment>
<keyword evidence="3" id="KW-1185">Reference proteome</keyword>
<protein>
    <submittedName>
        <fullName evidence="2">Transposase</fullName>
    </submittedName>
</protein>
<dbReference type="EMBL" id="JBBMEI010000060">
    <property type="protein sequence ID" value="MEQ2359597.1"/>
    <property type="molecule type" value="Genomic_DNA"/>
</dbReference>
<reference evidence="2 3" key="1">
    <citation type="submission" date="2024-03" db="EMBL/GenBank/DDBJ databases">
        <title>Human intestinal bacterial collection.</title>
        <authorList>
            <person name="Pauvert C."/>
            <person name="Hitch T.C.A."/>
            <person name="Clavel T."/>
        </authorList>
    </citation>
    <scope>NUCLEOTIDE SEQUENCE [LARGE SCALE GENOMIC DNA]</scope>
    <source>
        <strain evidence="2 3">CLA-AA-H95</strain>
    </source>
</reference>
<dbReference type="InterPro" id="IPR002686">
    <property type="entry name" value="Transposase_17"/>
</dbReference>
<dbReference type="PANTHER" id="PTHR34322">
    <property type="entry name" value="TRANSPOSASE, Y1_TNP DOMAIN-CONTAINING"/>
    <property type="match status" value="1"/>
</dbReference>
<dbReference type="SMART" id="SM01321">
    <property type="entry name" value="Y1_Tnp"/>
    <property type="match status" value="1"/>
</dbReference>
<dbReference type="Gene3D" id="3.30.70.1290">
    <property type="entry name" value="Transposase IS200-like"/>
    <property type="match status" value="1"/>
</dbReference>
<sequence>MPRQARKKSALNINHIILRGVNQQIIFEDEYDYQQFISILRYYKDICNFRVYAYCLMNNHIHLLIGHTSTEPGMIMQKIEVKFVRWYNQRYQRIGNLFQDRYKSEPVNDLGHLKTIFRYIHQNPLHAGLETIPGTYFWSSYHAYADLEASFIDIDKILSLFQSHVECMNYLNSNSDEKCMEHHSSVHLSDVDALRIIQAKTSCNSPSDFQRLDLFTRNQYLQLLKHSGISVRQLSRLTGISRTSINTVIKTQYPWGD</sequence>
<gene>
    <name evidence="2" type="ORF">WMO75_14950</name>
</gene>
<evidence type="ECO:0000313" key="3">
    <source>
        <dbReference type="Proteomes" id="UP001446032"/>
    </source>
</evidence>
<feature type="domain" description="Transposase IS200-like" evidence="1">
    <location>
        <begin position="9"/>
        <end position="123"/>
    </location>
</feature>